<dbReference type="RefSeq" id="WP_138189160.1">
    <property type="nucleotide sequence ID" value="NZ_LS992241.1"/>
</dbReference>
<dbReference type="AlphaFoldDB" id="A0A383RKR8"/>
<protein>
    <recommendedName>
        <fullName evidence="4">ABC transporter permease</fullName>
    </recommendedName>
</protein>
<dbReference type="PANTHER" id="PTHR36832:SF2">
    <property type="entry name" value="INTEGRAL MEMBRANE PROTEIN"/>
    <property type="match status" value="1"/>
</dbReference>
<gene>
    <name evidence="2" type="ORF">PBLR_16047</name>
</gene>
<dbReference type="PANTHER" id="PTHR36832">
    <property type="entry name" value="SLR1174 PROTEIN-RELATED"/>
    <property type="match status" value="1"/>
</dbReference>
<dbReference type="Proteomes" id="UP000304148">
    <property type="component" value="Chromosome"/>
</dbReference>
<proteinExistence type="predicted"/>
<feature type="transmembrane region" description="Helical" evidence="1">
    <location>
        <begin position="140"/>
        <end position="161"/>
    </location>
</feature>
<keyword evidence="1" id="KW-1133">Transmembrane helix</keyword>
<feature type="transmembrane region" description="Helical" evidence="1">
    <location>
        <begin position="21"/>
        <end position="39"/>
    </location>
</feature>
<accession>A0A383RKR8</accession>
<feature type="transmembrane region" description="Helical" evidence="1">
    <location>
        <begin position="173"/>
        <end position="192"/>
    </location>
</feature>
<evidence type="ECO:0000313" key="2">
    <source>
        <dbReference type="EMBL" id="SYX87617.1"/>
    </source>
</evidence>
<reference evidence="3" key="1">
    <citation type="submission" date="2018-08" db="EMBL/GenBank/DDBJ databases">
        <authorList>
            <person name="Chevrot R."/>
        </authorList>
    </citation>
    <scope>NUCLEOTIDE SEQUENCE [LARGE SCALE GENOMIC DNA]</scope>
</reference>
<name>A0A383RKR8_PAEAL</name>
<feature type="transmembrane region" description="Helical" evidence="1">
    <location>
        <begin position="51"/>
        <end position="74"/>
    </location>
</feature>
<dbReference type="Pfam" id="PF06182">
    <property type="entry name" value="ABC2_membrane_6"/>
    <property type="match status" value="1"/>
</dbReference>
<dbReference type="EMBL" id="LS992241">
    <property type="protein sequence ID" value="SYX87617.1"/>
    <property type="molecule type" value="Genomic_DNA"/>
</dbReference>
<keyword evidence="1" id="KW-0812">Transmembrane</keyword>
<feature type="transmembrane region" description="Helical" evidence="1">
    <location>
        <begin position="110"/>
        <end position="128"/>
    </location>
</feature>
<evidence type="ECO:0000313" key="3">
    <source>
        <dbReference type="Proteomes" id="UP000304148"/>
    </source>
</evidence>
<feature type="transmembrane region" description="Helical" evidence="1">
    <location>
        <begin position="227"/>
        <end position="249"/>
    </location>
</feature>
<sequence length="258" mass="29394">MLFFTLARKKYLSNLQYRSAHMVHNIASFMFGFIYISIWTGISEGRPLGEYGLNGIVSYVAFNQANLWVAAFLTNGLGIQQSVRTGQIALDLVRPVHLFYQLMSKEWGQIAYQFVYKFLPIYILYFFVMPLHVPSTIITYVWTAVALTLAAYISICLNYLIGAAALWTTESVWLYWVNYAFSMLLSGFLIPIEWLPSWLADISRASFYPFLHYVPTRIYLGMESPSALLGSLMWCIVFTAACLAVTGIMRRKVEVQGG</sequence>
<organism evidence="2 3">
    <name type="scientific">Paenibacillus alvei</name>
    <name type="common">Bacillus alvei</name>
    <dbReference type="NCBI Taxonomy" id="44250"/>
    <lineage>
        <taxon>Bacteria</taxon>
        <taxon>Bacillati</taxon>
        <taxon>Bacillota</taxon>
        <taxon>Bacilli</taxon>
        <taxon>Bacillales</taxon>
        <taxon>Paenibacillaceae</taxon>
        <taxon>Paenibacillus</taxon>
    </lineage>
</organism>
<evidence type="ECO:0008006" key="4">
    <source>
        <dbReference type="Google" id="ProtNLM"/>
    </source>
</evidence>
<keyword evidence="1" id="KW-0472">Membrane</keyword>
<dbReference type="InterPro" id="IPR010390">
    <property type="entry name" value="ABC-2_transporter-like"/>
</dbReference>
<evidence type="ECO:0000256" key="1">
    <source>
        <dbReference type="SAM" id="Phobius"/>
    </source>
</evidence>